<protein>
    <submittedName>
        <fullName evidence="1">Uncharacterized protein</fullName>
    </submittedName>
</protein>
<gene>
    <name evidence="1" type="ORF">BAGA_26370</name>
</gene>
<comment type="caution">
    <text evidence="1">The sequence shown here is derived from an EMBL/GenBank/DDBJ whole genome shotgun (WGS) entry which is preliminary data.</text>
</comment>
<sequence length="80" mass="9584">MLLRVENNNKFVRGKGKVRKNIESFLISQSNMEQRYGEYIFYVPYTTIPDLEQKVDSIEAYLNNCFTELDMYFDELGVQW</sequence>
<keyword evidence="2" id="KW-1185">Reference proteome</keyword>
<dbReference type="Proteomes" id="UP000027778">
    <property type="component" value="Unassembled WGS sequence"/>
</dbReference>
<name>A0A073K574_9BACI</name>
<proteinExistence type="predicted"/>
<dbReference type="eggNOG" id="COG1961">
    <property type="taxonomic scope" value="Bacteria"/>
</dbReference>
<evidence type="ECO:0000313" key="1">
    <source>
        <dbReference type="EMBL" id="KEK21710.1"/>
    </source>
</evidence>
<reference evidence="1 2" key="1">
    <citation type="submission" date="2014-06" db="EMBL/GenBank/DDBJ databases">
        <title>Draft genome sequence of Bacillus gaemokensis JCM 15801 (MCCC 1A00707).</title>
        <authorList>
            <person name="Lai Q."/>
            <person name="Liu Y."/>
            <person name="Shao Z."/>
        </authorList>
    </citation>
    <scope>NUCLEOTIDE SEQUENCE [LARGE SCALE GENOMIC DNA]</scope>
    <source>
        <strain evidence="1 2">JCM 15801</strain>
    </source>
</reference>
<dbReference type="EMBL" id="JOTM01000065">
    <property type="protein sequence ID" value="KEK21710.1"/>
    <property type="molecule type" value="Genomic_DNA"/>
</dbReference>
<evidence type="ECO:0000313" key="2">
    <source>
        <dbReference type="Proteomes" id="UP000027778"/>
    </source>
</evidence>
<accession>A0A073K574</accession>
<dbReference type="AlphaFoldDB" id="A0A073K574"/>
<organism evidence="1 2">
    <name type="scientific">Bacillus gaemokensis</name>
    <dbReference type="NCBI Taxonomy" id="574375"/>
    <lineage>
        <taxon>Bacteria</taxon>
        <taxon>Bacillati</taxon>
        <taxon>Bacillota</taxon>
        <taxon>Bacilli</taxon>
        <taxon>Bacillales</taxon>
        <taxon>Bacillaceae</taxon>
        <taxon>Bacillus</taxon>
        <taxon>Bacillus cereus group</taxon>
    </lineage>
</organism>